<dbReference type="GO" id="GO:0046872">
    <property type="term" value="F:metal ion binding"/>
    <property type="evidence" value="ECO:0007669"/>
    <property type="project" value="UniProtKB-KW"/>
</dbReference>
<evidence type="ECO:0000256" key="1">
    <source>
        <dbReference type="ARBA" id="ARBA00022723"/>
    </source>
</evidence>
<gene>
    <name evidence="4" type="ORF">G0Q07_15605</name>
</gene>
<evidence type="ECO:0000313" key="4">
    <source>
        <dbReference type="EMBL" id="QIA09052.1"/>
    </source>
</evidence>
<feature type="chain" id="PRO_5025626907" evidence="2">
    <location>
        <begin position="20"/>
        <end position="168"/>
    </location>
</feature>
<dbReference type="KEGG" id="drc:G0Q07_15605"/>
<evidence type="ECO:0000259" key="3">
    <source>
        <dbReference type="PROSITE" id="PS51819"/>
    </source>
</evidence>
<name>A0A6C0RGT9_9BACT</name>
<dbReference type="AlphaFoldDB" id="A0A6C0RGT9"/>
<dbReference type="InterPro" id="IPR037523">
    <property type="entry name" value="VOC_core"/>
</dbReference>
<dbReference type="RefSeq" id="WP_163347877.1">
    <property type="nucleotide sequence ID" value="NZ_CP048409.1"/>
</dbReference>
<dbReference type="GO" id="GO:0046491">
    <property type="term" value="P:L-methylmalonyl-CoA metabolic process"/>
    <property type="evidence" value="ECO:0007669"/>
    <property type="project" value="TreeGrafter"/>
</dbReference>
<dbReference type="SUPFAM" id="SSF54593">
    <property type="entry name" value="Glyoxalase/Bleomycin resistance protein/Dihydroxybiphenyl dioxygenase"/>
    <property type="match status" value="1"/>
</dbReference>
<dbReference type="PROSITE" id="PS51819">
    <property type="entry name" value="VOC"/>
    <property type="match status" value="1"/>
</dbReference>
<feature type="signal peptide" evidence="2">
    <location>
        <begin position="1"/>
        <end position="19"/>
    </location>
</feature>
<dbReference type="InterPro" id="IPR004360">
    <property type="entry name" value="Glyas_Fos-R_dOase_dom"/>
</dbReference>
<keyword evidence="1" id="KW-0479">Metal-binding</keyword>
<dbReference type="PANTHER" id="PTHR43048">
    <property type="entry name" value="METHYLMALONYL-COA EPIMERASE"/>
    <property type="match status" value="1"/>
</dbReference>
<sequence length="168" mass="18744">MKKSLFSLTLVLFALFSMAQSNFSKSAIGVGVVVEDLEKSIDFYTNVIGMVKTGEFSVSKEQCTELGLTDSYDLDVTILKLEDTEEASEWKLMSLGTKAKHPKQQFMSDDTGMQYITLMVHHLQPVIDRADKHGIKVLSGKPSMLGDNRYFILLQDPDGTFIELIGPK</sequence>
<dbReference type="PANTHER" id="PTHR43048:SF3">
    <property type="entry name" value="METHYLMALONYL-COA EPIMERASE, MITOCHONDRIAL"/>
    <property type="match status" value="1"/>
</dbReference>
<dbReference type="Proteomes" id="UP000474630">
    <property type="component" value="Chromosome"/>
</dbReference>
<dbReference type="EMBL" id="CP048409">
    <property type="protein sequence ID" value="QIA09052.1"/>
    <property type="molecule type" value="Genomic_DNA"/>
</dbReference>
<protein>
    <submittedName>
        <fullName evidence="4">VOC family protein</fullName>
    </submittedName>
</protein>
<evidence type="ECO:0000313" key="5">
    <source>
        <dbReference type="Proteomes" id="UP000474630"/>
    </source>
</evidence>
<dbReference type="Pfam" id="PF00903">
    <property type="entry name" value="Glyoxalase"/>
    <property type="match status" value="1"/>
</dbReference>
<dbReference type="GO" id="GO:0004493">
    <property type="term" value="F:methylmalonyl-CoA epimerase activity"/>
    <property type="evidence" value="ECO:0007669"/>
    <property type="project" value="TreeGrafter"/>
</dbReference>
<feature type="domain" description="VOC" evidence="3">
    <location>
        <begin position="26"/>
        <end position="167"/>
    </location>
</feature>
<accession>A0A6C0RGT9</accession>
<dbReference type="Gene3D" id="3.10.180.10">
    <property type="entry name" value="2,3-Dihydroxybiphenyl 1,2-Dioxygenase, domain 1"/>
    <property type="match status" value="1"/>
</dbReference>
<proteinExistence type="predicted"/>
<keyword evidence="2" id="KW-0732">Signal</keyword>
<organism evidence="4 5">
    <name type="scientific">Draconibacterium halophilum</name>
    <dbReference type="NCBI Taxonomy" id="2706887"/>
    <lineage>
        <taxon>Bacteria</taxon>
        <taxon>Pseudomonadati</taxon>
        <taxon>Bacteroidota</taxon>
        <taxon>Bacteroidia</taxon>
        <taxon>Marinilabiliales</taxon>
        <taxon>Prolixibacteraceae</taxon>
        <taxon>Draconibacterium</taxon>
    </lineage>
</organism>
<keyword evidence="5" id="KW-1185">Reference proteome</keyword>
<dbReference type="InterPro" id="IPR051785">
    <property type="entry name" value="MMCE/EMCE_epimerase"/>
</dbReference>
<reference evidence="4 5" key="1">
    <citation type="submission" date="2020-02" db="EMBL/GenBank/DDBJ databases">
        <title>Genome sequencing for Draconibacterium sp. strain M1.</title>
        <authorList>
            <person name="Park S.-J."/>
        </authorList>
    </citation>
    <scope>NUCLEOTIDE SEQUENCE [LARGE SCALE GENOMIC DNA]</scope>
    <source>
        <strain evidence="4 5">M1</strain>
    </source>
</reference>
<evidence type="ECO:0000256" key="2">
    <source>
        <dbReference type="SAM" id="SignalP"/>
    </source>
</evidence>
<dbReference type="InterPro" id="IPR029068">
    <property type="entry name" value="Glyas_Bleomycin-R_OHBP_Dase"/>
</dbReference>